<feature type="region of interest" description="Disordered" evidence="1">
    <location>
        <begin position="213"/>
        <end position="240"/>
    </location>
</feature>
<dbReference type="AlphaFoldDB" id="A0A7R9PQY9"/>
<name>A0A7R9PQY9_TIMGE</name>
<organism evidence="2">
    <name type="scientific">Timema genevievae</name>
    <name type="common">Walking stick</name>
    <dbReference type="NCBI Taxonomy" id="629358"/>
    <lineage>
        <taxon>Eukaryota</taxon>
        <taxon>Metazoa</taxon>
        <taxon>Ecdysozoa</taxon>
        <taxon>Arthropoda</taxon>
        <taxon>Hexapoda</taxon>
        <taxon>Insecta</taxon>
        <taxon>Pterygota</taxon>
        <taxon>Neoptera</taxon>
        <taxon>Polyneoptera</taxon>
        <taxon>Phasmatodea</taxon>
        <taxon>Timematodea</taxon>
        <taxon>Timematoidea</taxon>
        <taxon>Timematidae</taxon>
        <taxon>Timema</taxon>
    </lineage>
</organism>
<proteinExistence type="predicted"/>
<evidence type="ECO:0000313" key="2">
    <source>
        <dbReference type="EMBL" id="CAD7604928.1"/>
    </source>
</evidence>
<sequence length="265" mass="29043">MSVAELGRLMWGVVCLNFHLRPSLSAIVKVPCPSVSAFMSGASVDDPEKGRLVASVRGLECPPLCSVGGFRVYCVVSRNTDSGCEVLVRGRLRFTARSSFVGTVRIHHSNHRYVHLKFSKWLGDTEDEEDRNDALDMSWPNSARKRITYVLVAPILIPLWMTLPDTKSPKAGKLPTFAITPSVGGAGSAHPCSLSHRNLERYLATLQGKPFGRCPGTTTRRHTARITGRGTSSKQRGKTSCPVRIRAVVSKTFAEKLAQNRNVVT</sequence>
<evidence type="ECO:0000256" key="1">
    <source>
        <dbReference type="SAM" id="MobiDB-lite"/>
    </source>
</evidence>
<gene>
    <name evidence="2" type="ORF">TGEB3V08_LOCUS9326</name>
</gene>
<accession>A0A7R9PQY9</accession>
<protein>
    <submittedName>
        <fullName evidence="2">Uncharacterized protein</fullName>
    </submittedName>
</protein>
<reference evidence="2" key="1">
    <citation type="submission" date="2020-11" db="EMBL/GenBank/DDBJ databases">
        <authorList>
            <person name="Tran Van P."/>
        </authorList>
    </citation>
    <scope>NUCLEOTIDE SEQUENCE</scope>
</reference>
<dbReference type="EMBL" id="OE844203">
    <property type="protein sequence ID" value="CAD7604928.1"/>
    <property type="molecule type" value="Genomic_DNA"/>
</dbReference>